<sequence>MDKAALDDRAAKLNPNNPEFKQKTTRPDPSKDNRDNRANQLNPNNELYKPKQ</sequence>
<evidence type="ECO:0000313" key="3">
    <source>
        <dbReference type="Proteomes" id="UP001430953"/>
    </source>
</evidence>
<feature type="compositionally biased region" description="Basic and acidic residues" evidence="1">
    <location>
        <begin position="1"/>
        <end position="11"/>
    </location>
</feature>
<organism evidence="2 3">
    <name type="scientific">Cardiocondyla obscurior</name>
    <dbReference type="NCBI Taxonomy" id="286306"/>
    <lineage>
        <taxon>Eukaryota</taxon>
        <taxon>Metazoa</taxon>
        <taxon>Ecdysozoa</taxon>
        <taxon>Arthropoda</taxon>
        <taxon>Hexapoda</taxon>
        <taxon>Insecta</taxon>
        <taxon>Pterygota</taxon>
        <taxon>Neoptera</taxon>
        <taxon>Endopterygota</taxon>
        <taxon>Hymenoptera</taxon>
        <taxon>Apocrita</taxon>
        <taxon>Aculeata</taxon>
        <taxon>Formicoidea</taxon>
        <taxon>Formicidae</taxon>
        <taxon>Myrmicinae</taxon>
        <taxon>Cardiocondyla</taxon>
    </lineage>
</organism>
<comment type="caution">
    <text evidence="2">The sequence shown here is derived from an EMBL/GenBank/DDBJ whole genome shotgun (WGS) entry which is preliminary data.</text>
</comment>
<accession>A0AAW2F5D1</accession>
<protein>
    <submittedName>
        <fullName evidence="2">Uncharacterized protein</fullName>
    </submittedName>
</protein>
<dbReference type="Proteomes" id="UP001430953">
    <property type="component" value="Unassembled WGS sequence"/>
</dbReference>
<feature type="region of interest" description="Disordered" evidence="1">
    <location>
        <begin position="1"/>
        <end position="52"/>
    </location>
</feature>
<dbReference type="AlphaFoldDB" id="A0AAW2F5D1"/>
<name>A0AAW2F5D1_9HYME</name>
<gene>
    <name evidence="2" type="ORF">PUN28_013512</name>
</gene>
<proteinExistence type="predicted"/>
<keyword evidence="3" id="KW-1185">Reference proteome</keyword>
<evidence type="ECO:0000256" key="1">
    <source>
        <dbReference type="SAM" id="MobiDB-lite"/>
    </source>
</evidence>
<evidence type="ECO:0000313" key="2">
    <source>
        <dbReference type="EMBL" id="KAL0109916.1"/>
    </source>
</evidence>
<dbReference type="EMBL" id="JADYXP020000014">
    <property type="protein sequence ID" value="KAL0109916.1"/>
    <property type="molecule type" value="Genomic_DNA"/>
</dbReference>
<reference evidence="2 3" key="1">
    <citation type="submission" date="2023-03" db="EMBL/GenBank/DDBJ databases">
        <title>High recombination rates correlate with genetic variation in Cardiocondyla obscurior ants.</title>
        <authorList>
            <person name="Errbii M."/>
        </authorList>
    </citation>
    <scope>NUCLEOTIDE SEQUENCE [LARGE SCALE GENOMIC DNA]</scope>
    <source>
        <strain evidence="2">Alpha-2009</strain>
        <tissue evidence="2">Whole body</tissue>
    </source>
</reference>
<feature type="compositionally biased region" description="Basic and acidic residues" evidence="1">
    <location>
        <begin position="20"/>
        <end position="37"/>
    </location>
</feature>